<dbReference type="InterPro" id="IPR002575">
    <property type="entry name" value="Aminoglycoside_PTrfase"/>
</dbReference>
<dbReference type="PANTHER" id="PTHR21310:SF58">
    <property type="entry name" value="AMINOGLYCOSIDE PHOSPHOTRANSFERASE DOMAIN-CONTAINING PROTEIN"/>
    <property type="match status" value="1"/>
</dbReference>
<dbReference type="SUPFAM" id="SSF56112">
    <property type="entry name" value="Protein kinase-like (PK-like)"/>
    <property type="match status" value="1"/>
</dbReference>
<dbReference type="EMBL" id="JAGMUV010000002">
    <property type="protein sequence ID" value="KAH7171418.1"/>
    <property type="molecule type" value="Genomic_DNA"/>
</dbReference>
<dbReference type="Pfam" id="PF01636">
    <property type="entry name" value="APH"/>
    <property type="match status" value="1"/>
</dbReference>
<dbReference type="InterPro" id="IPR011009">
    <property type="entry name" value="Kinase-like_dom_sf"/>
</dbReference>
<dbReference type="PANTHER" id="PTHR21310">
    <property type="entry name" value="AMINOGLYCOSIDE PHOSPHOTRANSFERASE-RELATED-RELATED"/>
    <property type="match status" value="1"/>
</dbReference>
<feature type="domain" description="Aminoglycoside phosphotransferase" evidence="1">
    <location>
        <begin position="333"/>
        <end position="524"/>
    </location>
</feature>
<sequence length="565" mass="64537">METVSDNTVQEALALIQNERALPHPSGPLLECFISEALQPQLAAAYVLHVCRSSGDQKAELFTLVSDWTYIVESITEYGNPPPVLNDETRTGIIRRDGSKCCITGKEAGPGDPLVTVPLLPVPSRWLDSKPRISEMLRAFFGLPYRDWWLAYAERPERMNPHYSHWLVRRSANDAFRRGLLTLNRLLPSMLEYRISPCTIGTLEEMIDLAGSFPLLGDHSRSGLPKVDARFVGTHARLAPSIRWLEVRGQINQNERVLSSSAISFPSRQERARKSWFPQLLSTTCLATWLTVPKVVRIATYRLLHRVGRYLYGGSDSFSVQRLPFNLYLKSSRSVGALRNEFNALNTIRRYTSVPVPRGLDLVSAAVRTPGQLDAEDAYHLTSRLPGVPLAHACDLLSDRDVREFVTQMQDFVTQLRIIPRPTGVKHRICDTLGEACRDPRIRDANPIGPFDDEESFSRYLLYPDDPARRGHDIVFTHADLNLRNILVDRVVRPDGTRGWQVAGIVDWENSGFYPEYWECTKAQFEGFRYDQRWRRLLYDVFRPHGDYSKELELEKRSWRESDAV</sequence>
<accession>A0A9P9FTE1</accession>
<evidence type="ECO:0000313" key="3">
    <source>
        <dbReference type="Proteomes" id="UP000738349"/>
    </source>
</evidence>
<dbReference type="InterPro" id="IPR051678">
    <property type="entry name" value="AGP_Transferase"/>
</dbReference>
<reference evidence="2" key="1">
    <citation type="journal article" date="2021" name="Nat. Commun.">
        <title>Genetic determinants of endophytism in the Arabidopsis root mycobiome.</title>
        <authorList>
            <person name="Mesny F."/>
            <person name="Miyauchi S."/>
            <person name="Thiergart T."/>
            <person name="Pickel B."/>
            <person name="Atanasova L."/>
            <person name="Karlsson M."/>
            <person name="Huettel B."/>
            <person name="Barry K.W."/>
            <person name="Haridas S."/>
            <person name="Chen C."/>
            <person name="Bauer D."/>
            <person name="Andreopoulos W."/>
            <person name="Pangilinan J."/>
            <person name="LaButti K."/>
            <person name="Riley R."/>
            <person name="Lipzen A."/>
            <person name="Clum A."/>
            <person name="Drula E."/>
            <person name="Henrissat B."/>
            <person name="Kohler A."/>
            <person name="Grigoriev I.V."/>
            <person name="Martin F.M."/>
            <person name="Hacquard S."/>
        </authorList>
    </citation>
    <scope>NUCLEOTIDE SEQUENCE</scope>
    <source>
        <strain evidence="2">MPI-CAGE-AT-0147</strain>
    </source>
</reference>
<evidence type="ECO:0000259" key="1">
    <source>
        <dbReference type="Pfam" id="PF01636"/>
    </source>
</evidence>
<gene>
    <name evidence="2" type="ORF">EDB81DRAFT_638357</name>
</gene>
<proteinExistence type="predicted"/>
<evidence type="ECO:0000313" key="2">
    <source>
        <dbReference type="EMBL" id="KAH7171418.1"/>
    </source>
</evidence>
<organism evidence="2 3">
    <name type="scientific">Dactylonectria macrodidyma</name>
    <dbReference type="NCBI Taxonomy" id="307937"/>
    <lineage>
        <taxon>Eukaryota</taxon>
        <taxon>Fungi</taxon>
        <taxon>Dikarya</taxon>
        <taxon>Ascomycota</taxon>
        <taxon>Pezizomycotina</taxon>
        <taxon>Sordariomycetes</taxon>
        <taxon>Hypocreomycetidae</taxon>
        <taxon>Hypocreales</taxon>
        <taxon>Nectriaceae</taxon>
        <taxon>Dactylonectria</taxon>
    </lineage>
</organism>
<dbReference type="OrthoDB" id="3250044at2759"/>
<comment type="caution">
    <text evidence="2">The sequence shown here is derived from an EMBL/GenBank/DDBJ whole genome shotgun (WGS) entry which is preliminary data.</text>
</comment>
<name>A0A9P9FTE1_9HYPO</name>
<keyword evidence="3" id="KW-1185">Reference proteome</keyword>
<dbReference type="Proteomes" id="UP000738349">
    <property type="component" value="Unassembled WGS sequence"/>
</dbReference>
<protein>
    <recommendedName>
        <fullName evidence="1">Aminoglycoside phosphotransferase domain-containing protein</fullName>
    </recommendedName>
</protein>
<dbReference type="AlphaFoldDB" id="A0A9P9FTE1"/>